<dbReference type="Pfam" id="PF09837">
    <property type="entry name" value="DUF2064"/>
    <property type="match status" value="1"/>
</dbReference>
<keyword evidence="8" id="KW-1185">Reference proteome</keyword>
<keyword evidence="2" id="KW-1003">Cell membrane</keyword>
<organism evidence="7 8">
    <name type="scientific">Sulfurospirillum diekertiae</name>
    <dbReference type="NCBI Taxonomy" id="1854492"/>
    <lineage>
        <taxon>Bacteria</taxon>
        <taxon>Pseudomonadati</taxon>
        <taxon>Campylobacterota</taxon>
        <taxon>Epsilonproteobacteria</taxon>
        <taxon>Campylobacterales</taxon>
        <taxon>Sulfurospirillaceae</taxon>
        <taxon>Sulfurospirillum</taxon>
    </lineage>
</organism>
<gene>
    <name evidence="7" type="ORF">Sdiek1_0841</name>
</gene>
<keyword evidence="3" id="KW-0328">Glycosyltransferase</keyword>
<dbReference type="KEGG" id="suls:Sdiek1_0841"/>
<proteinExistence type="predicted"/>
<dbReference type="RefSeq" id="WP_087438025.1">
    <property type="nucleotide sequence ID" value="NZ_CP021416.1"/>
</dbReference>
<dbReference type="Gene3D" id="3.90.550.10">
    <property type="entry name" value="Spore Coat Polysaccharide Biosynthesis Protein SpsA, Chain A"/>
    <property type="match status" value="2"/>
</dbReference>
<keyword evidence="7" id="KW-0548">Nucleotidyltransferase</keyword>
<dbReference type="AlphaFoldDB" id="A0A1Y0HIY1"/>
<dbReference type="GO" id="GO:0043814">
    <property type="term" value="F:phospholactate guanylyltransferase activity"/>
    <property type="evidence" value="ECO:0007669"/>
    <property type="project" value="UniProtKB-EC"/>
</dbReference>
<keyword evidence="4 7" id="KW-0808">Transferase</keyword>
<sequence length="441" mass="50279">MCQNALILFLKAPLVGRVKTRLAQHLGDENATALYRLMCEQLLCLTAPHDVDVIVAYDDEAHSPLPAYLENKSLFYQRGKDLGERMKNAFEIVFEQGYTSAILVGSDIPEVDEHILQETFTLLSHNDALLSPTLDGGYYCIGFHAHTFCQEAFWGITYSQKDVYVKTLSKMEHLRVAKGAMLRDIDTLDDLRAFTCKDFTTPLAHFARSVLSTLSHISVIIPVFHENETLLKTLAHLRKMAQSQNYEIIVVDTHEKTTVECLALQDVHIILAPKGRASQMNEGARKARGEILLFLHADTLLPNAWDTLIKESLHINKAGAFSLGIDDARYAFRFIETMANLRTSFTQIPYGDQAQFFQSSFFRELDGYAKIPLMEDVEIMKRIKKQGEKIDLLKPKALTSSRRWQKEGILYTTLRNRILSCLYWIGISPKHLVKHYKTHQK</sequence>
<dbReference type="NCBIfam" id="TIGR04282">
    <property type="entry name" value="glyco_like_cofC"/>
    <property type="match status" value="1"/>
</dbReference>
<dbReference type="InterPro" id="IPR026461">
    <property type="entry name" value="Trfase_2_rSAM/seldom_assoc"/>
</dbReference>
<dbReference type="InterPro" id="IPR001173">
    <property type="entry name" value="Glyco_trans_2-like"/>
</dbReference>
<dbReference type="GO" id="GO:0016757">
    <property type="term" value="F:glycosyltransferase activity"/>
    <property type="evidence" value="ECO:0007669"/>
    <property type="project" value="UniProtKB-KW"/>
</dbReference>
<evidence type="ECO:0000313" key="8">
    <source>
        <dbReference type="Proteomes" id="UP000196005"/>
    </source>
</evidence>
<evidence type="ECO:0000256" key="2">
    <source>
        <dbReference type="ARBA" id="ARBA00022475"/>
    </source>
</evidence>
<evidence type="ECO:0000256" key="5">
    <source>
        <dbReference type="ARBA" id="ARBA00023136"/>
    </source>
</evidence>
<reference evidence="8" key="1">
    <citation type="submission" date="2017-05" db="EMBL/GenBank/DDBJ databases">
        <title>Dechlorination kinetics govern the competition between two new strains of the genus Sulfurospirillum.</title>
        <authorList>
            <person name="Buttet G.F."/>
            <person name="Murray A.M."/>
            <person name="Goris T."/>
            <person name="Burion M."/>
            <person name="Lin B."/>
            <person name="Rolle M."/>
            <person name="Maillard J."/>
        </authorList>
    </citation>
    <scope>NUCLEOTIDE SEQUENCE [LARGE SCALE GENOMIC DNA]</scope>
    <source>
        <strain evidence="8">SL2-1</strain>
    </source>
</reference>
<comment type="subcellular location">
    <subcellularLocation>
        <location evidence="1">Cell membrane</location>
    </subcellularLocation>
</comment>
<dbReference type="PANTHER" id="PTHR43646:SF2">
    <property type="entry name" value="GLYCOSYLTRANSFERASE 2-LIKE DOMAIN-CONTAINING PROTEIN"/>
    <property type="match status" value="1"/>
</dbReference>
<protein>
    <submittedName>
        <fullName evidence="7">2-phospho-L-lactate guanylyltransferase</fullName>
        <ecNumber evidence="7">2.7.7.68</ecNumber>
    </submittedName>
</protein>
<name>A0A1Y0HIY1_9BACT</name>
<dbReference type="EC" id="2.7.7.68" evidence="7"/>
<evidence type="ECO:0000313" key="7">
    <source>
        <dbReference type="EMBL" id="ARU48008.1"/>
    </source>
</evidence>
<dbReference type="PANTHER" id="PTHR43646">
    <property type="entry name" value="GLYCOSYLTRANSFERASE"/>
    <property type="match status" value="1"/>
</dbReference>
<dbReference type="OrthoDB" id="9798250at2"/>
<dbReference type="NCBIfam" id="TIGR04283">
    <property type="entry name" value="glyco_like_mftF"/>
    <property type="match status" value="1"/>
</dbReference>
<keyword evidence="5" id="KW-0472">Membrane</keyword>
<dbReference type="EMBL" id="CP021416">
    <property type="protein sequence ID" value="ARU48008.1"/>
    <property type="molecule type" value="Genomic_DNA"/>
</dbReference>
<feature type="domain" description="Glycosyltransferase 2-like" evidence="6">
    <location>
        <begin position="218"/>
        <end position="338"/>
    </location>
</feature>
<evidence type="ECO:0000256" key="4">
    <source>
        <dbReference type="ARBA" id="ARBA00022679"/>
    </source>
</evidence>
<evidence type="ECO:0000256" key="1">
    <source>
        <dbReference type="ARBA" id="ARBA00004236"/>
    </source>
</evidence>
<dbReference type="Proteomes" id="UP000196005">
    <property type="component" value="Chromosome"/>
</dbReference>
<dbReference type="InterPro" id="IPR029044">
    <property type="entry name" value="Nucleotide-diphossugar_trans"/>
</dbReference>
<dbReference type="CDD" id="cd02522">
    <property type="entry name" value="GT_2_like_a"/>
    <property type="match status" value="1"/>
</dbReference>
<dbReference type="Pfam" id="PF00535">
    <property type="entry name" value="Glycos_transf_2"/>
    <property type="match status" value="1"/>
</dbReference>
<dbReference type="SUPFAM" id="SSF53448">
    <property type="entry name" value="Nucleotide-diphospho-sugar transferases"/>
    <property type="match status" value="2"/>
</dbReference>
<accession>A0A1Y0HIY1</accession>
<dbReference type="GO" id="GO:0005886">
    <property type="term" value="C:plasma membrane"/>
    <property type="evidence" value="ECO:0007669"/>
    <property type="project" value="UniProtKB-SubCell"/>
</dbReference>
<evidence type="ECO:0000256" key="3">
    <source>
        <dbReference type="ARBA" id="ARBA00022676"/>
    </source>
</evidence>
<evidence type="ECO:0000259" key="6">
    <source>
        <dbReference type="Pfam" id="PF00535"/>
    </source>
</evidence>
<dbReference type="InterPro" id="IPR018641">
    <property type="entry name" value="Trfase_1_rSAM/seldom-assoc"/>
</dbReference>